<dbReference type="Proteomes" id="UP000272474">
    <property type="component" value="Unassembled WGS sequence"/>
</dbReference>
<proteinExistence type="predicted"/>
<reference evidence="1 2" key="1">
    <citation type="journal article" date="2014" name="Int. J. Syst. Evol. Microbiol.">
        <title>Streptomyces hoynatensis sp. nov., isolated from deep marine sediment.</title>
        <authorList>
            <person name="Veyisoglu A."/>
            <person name="Sahin N."/>
        </authorList>
    </citation>
    <scope>NUCLEOTIDE SEQUENCE [LARGE SCALE GENOMIC DNA]</scope>
    <source>
        <strain evidence="1 2">KCTC 29097</strain>
    </source>
</reference>
<evidence type="ECO:0000313" key="2">
    <source>
        <dbReference type="Proteomes" id="UP000272474"/>
    </source>
</evidence>
<accession>A0A3A9YQW1</accession>
<dbReference type="OrthoDB" id="4870610at2"/>
<evidence type="ECO:0008006" key="3">
    <source>
        <dbReference type="Google" id="ProtNLM"/>
    </source>
</evidence>
<name>A0A3A9YQW1_9ACTN</name>
<evidence type="ECO:0000313" key="1">
    <source>
        <dbReference type="EMBL" id="RKN37636.1"/>
    </source>
</evidence>
<gene>
    <name evidence="1" type="ORF">D7294_27255</name>
</gene>
<sequence length="329" mass="34531">MNDDTRRIPRPLHQLAHKPLLVMTAQELREHGVPAAAAHERCRPGGPWQMPLPGVFLLRPGPPTAEELLRAVLRYAGGRDGETVVTGPAALALHGFSGVPPLTALDRVDVLVPSTRRLRSAGCARIVRTHLLPRPVRLAGVPVAPVPRALADAVAGAPEGPAAGPLLHEAVRGGHCAAAELIAELAGARLLDHPRIAGAVDTLLAEGRAVAEERLLDAVRLGRLPDPCWNVDLWLPGGPRLGSVDAYWPGPAVGVRIDAGPPRPQEPAALRRLAGLGVEVVRLTARALCADAAGQAEALRAALRRASGRGGPEGRRARTAASRLVVLPR</sequence>
<protein>
    <recommendedName>
        <fullName evidence="3">AbiEi antitoxin C-terminal domain-containing protein</fullName>
    </recommendedName>
</protein>
<dbReference type="AlphaFoldDB" id="A0A3A9YQW1"/>
<comment type="caution">
    <text evidence="1">The sequence shown here is derived from an EMBL/GenBank/DDBJ whole genome shotgun (WGS) entry which is preliminary data.</text>
</comment>
<keyword evidence="2" id="KW-1185">Reference proteome</keyword>
<organism evidence="1 2">
    <name type="scientific">Streptomyces hoynatensis</name>
    <dbReference type="NCBI Taxonomy" id="1141874"/>
    <lineage>
        <taxon>Bacteria</taxon>
        <taxon>Bacillati</taxon>
        <taxon>Actinomycetota</taxon>
        <taxon>Actinomycetes</taxon>
        <taxon>Kitasatosporales</taxon>
        <taxon>Streptomycetaceae</taxon>
        <taxon>Streptomyces</taxon>
    </lineage>
</organism>
<dbReference type="EMBL" id="RBAL01000023">
    <property type="protein sequence ID" value="RKN37636.1"/>
    <property type="molecule type" value="Genomic_DNA"/>
</dbReference>
<dbReference type="RefSeq" id="WP_120684432.1">
    <property type="nucleotide sequence ID" value="NZ_RBAL01000023.1"/>
</dbReference>